<dbReference type="HOGENOM" id="CLU_058668_1_0_1"/>
<gene>
    <name evidence="1" type="ORF">CMQ_6916</name>
</gene>
<dbReference type="Proteomes" id="UP000007796">
    <property type="component" value="Unassembled WGS sequence"/>
</dbReference>
<name>F0X808_GROCL</name>
<dbReference type="EMBL" id="GL629729">
    <property type="protein sequence ID" value="EFX06595.1"/>
    <property type="molecule type" value="Genomic_DNA"/>
</dbReference>
<protein>
    <submittedName>
        <fullName evidence="1">Nicotinamide riboside kinase</fullName>
    </submittedName>
</protein>
<dbReference type="RefSeq" id="XP_014176077.1">
    <property type="nucleotide sequence ID" value="XM_014320602.1"/>
</dbReference>
<dbReference type="PANTHER" id="PTHR10285">
    <property type="entry name" value="URIDINE KINASE"/>
    <property type="match status" value="1"/>
</dbReference>
<dbReference type="FunCoup" id="F0X808">
    <property type="interactions" value="29"/>
</dbReference>
<dbReference type="Gene3D" id="3.40.50.300">
    <property type="entry name" value="P-loop containing nucleotide triphosphate hydrolases"/>
    <property type="match status" value="1"/>
</dbReference>
<dbReference type="InParanoid" id="F0X808"/>
<keyword evidence="1" id="KW-0418">Kinase</keyword>
<dbReference type="AlphaFoldDB" id="F0X808"/>
<dbReference type="STRING" id="655863.F0X808"/>
<dbReference type="eggNOG" id="KOG3308">
    <property type="taxonomic scope" value="Eukaryota"/>
</dbReference>
<proteinExistence type="predicted"/>
<accession>F0X808</accession>
<keyword evidence="2" id="KW-1185">Reference proteome</keyword>
<sequence length="277" mass="30824">MAAVHRKAVVIGISGCSSSGKTTLARLLRDIFPKTFWPVFVELRRPFAADDSLSRIPIKVDGLADWDCPEAIALPEMVQALEHIRSHGVLPVSHILRVFCPVSPLLTNSPIVQPDLFSKEDQNSVGPCPVSDAKIAALKARVAARATVTATGPSLCILDGFLLYNDAMRPAMDLLDVRLFLRVSHDRATQRRQARDGYVTLEGFWQDPPGYMDKIVWPNYVEMHRWMFPGGDVEAEPDHALLQANSILTQLDKGVDVDMETTLEWAVDILMRELQNV</sequence>
<dbReference type="GeneID" id="25980402"/>
<dbReference type="SUPFAM" id="SSF52540">
    <property type="entry name" value="P-loop containing nucleoside triphosphate hydrolases"/>
    <property type="match status" value="1"/>
</dbReference>
<keyword evidence="1" id="KW-0808">Transferase</keyword>
<dbReference type="InterPro" id="IPR027417">
    <property type="entry name" value="P-loop_NTPase"/>
</dbReference>
<organism evidence="2">
    <name type="scientific">Grosmannia clavigera (strain kw1407 / UAMH 11150)</name>
    <name type="common">Blue stain fungus</name>
    <name type="synonym">Graphiocladiella clavigera</name>
    <dbReference type="NCBI Taxonomy" id="655863"/>
    <lineage>
        <taxon>Eukaryota</taxon>
        <taxon>Fungi</taxon>
        <taxon>Dikarya</taxon>
        <taxon>Ascomycota</taxon>
        <taxon>Pezizomycotina</taxon>
        <taxon>Sordariomycetes</taxon>
        <taxon>Sordariomycetidae</taxon>
        <taxon>Ophiostomatales</taxon>
        <taxon>Ophiostomataceae</taxon>
        <taxon>Leptographium</taxon>
    </lineage>
</organism>
<evidence type="ECO:0000313" key="1">
    <source>
        <dbReference type="EMBL" id="EFX06595.1"/>
    </source>
</evidence>
<dbReference type="OrthoDB" id="10041966at2759"/>
<evidence type="ECO:0000313" key="2">
    <source>
        <dbReference type="Proteomes" id="UP000007796"/>
    </source>
</evidence>
<dbReference type="GO" id="GO:0016301">
    <property type="term" value="F:kinase activity"/>
    <property type="evidence" value="ECO:0007669"/>
    <property type="project" value="UniProtKB-KW"/>
</dbReference>
<dbReference type="CDD" id="cd02024">
    <property type="entry name" value="NRK1"/>
    <property type="match status" value="1"/>
</dbReference>
<reference evidence="1 2" key="1">
    <citation type="journal article" date="2011" name="Proc. Natl. Acad. Sci. U.S.A.">
        <title>Genome and transcriptome analyses of the mountain pine beetle-fungal symbiont Grosmannia clavigera, a lodgepole pine pathogen.</title>
        <authorList>
            <person name="DiGuistini S."/>
            <person name="Wang Y."/>
            <person name="Liao N.Y."/>
            <person name="Taylor G."/>
            <person name="Tanguay P."/>
            <person name="Feau N."/>
            <person name="Henrissat B."/>
            <person name="Chan S.K."/>
            <person name="Hesse-Orce U."/>
            <person name="Alamouti S.M."/>
            <person name="Tsui C.K.M."/>
            <person name="Docking R.T."/>
            <person name="Levasseur A."/>
            <person name="Haridas S."/>
            <person name="Robertson G."/>
            <person name="Birol I."/>
            <person name="Holt R.A."/>
            <person name="Marra M.A."/>
            <person name="Hamelin R.C."/>
            <person name="Hirst M."/>
            <person name="Jones S.J.M."/>
            <person name="Bohlmann J."/>
            <person name="Breuil C."/>
        </authorList>
    </citation>
    <scope>NUCLEOTIDE SEQUENCE [LARGE SCALE GENOMIC DNA]</scope>
    <source>
        <strain evidence="2">kw1407 / UAMH 11150</strain>
    </source>
</reference>